<dbReference type="Pfam" id="PF06296">
    <property type="entry name" value="RelE"/>
    <property type="match status" value="1"/>
</dbReference>
<protein>
    <submittedName>
        <fullName evidence="2">RelE toxin of RelE / RelB toxin-antitoxin system</fullName>
    </submittedName>
</protein>
<dbReference type="InterPro" id="IPR009387">
    <property type="entry name" value="HigB-2"/>
</dbReference>
<name>A0A1G7B6I7_9BACT</name>
<evidence type="ECO:0000313" key="3">
    <source>
        <dbReference type="Proteomes" id="UP000198748"/>
    </source>
</evidence>
<dbReference type="PIRSF" id="PIRSF039032">
    <property type="entry name" value="HigB-2"/>
    <property type="match status" value="1"/>
</dbReference>
<feature type="coiled-coil region" evidence="1">
    <location>
        <begin position="8"/>
        <end position="39"/>
    </location>
</feature>
<dbReference type="Gene3D" id="3.30.2310.20">
    <property type="entry name" value="RelE-like"/>
    <property type="match status" value="1"/>
</dbReference>
<dbReference type="Proteomes" id="UP000198748">
    <property type="component" value="Unassembled WGS sequence"/>
</dbReference>
<dbReference type="STRING" id="659014.SAMN04487996_10496"/>
<dbReference type="AlphaFoldDB" id="A0A1G7B6I7"/>
<evidence type="ECO:0000313" key="2">
    <source>
        <dbReference type="EMBL" id="SDE22470.1"/>
    </source>
</evidence>
<evidence type="ECO:0000256" key="1">
    <source>
        <dbReference type="SAM" id="Coils"/>
    </source>
</evidence>
<dbReference type="RefSeq" id="WP_090147936.1">
    <property type="nucleotide sequence ID" value="NZ_FNAN01000004.1"/>
</dbReference>
<keyword evidence="1" id="KW-0175">Coiled coil</keyword>
<dbReference type="EMBL" id="FNAN01000004">
    <property type="protein sequence ID" value="SDE22470.1"/>
    <property type="molecule type" value="Genomic_DNA"/>
</dbReference>
<gene>
    <name evidence="2" type="ORF">SAMN04487996_10496</name>
</gene>
<dbReference type="InterPro" id="IPR035093">
    <property type="entry name" value="RelE/ParE_toxin_dom_sf"/>
</dbReference>
<sequence length="110" mass="12481">MSFEVETLPNFEKEAKRLKKKFSSLANELLDLIEQLESNPFIGTALPKGFYKIRLSIKSKGKGKRGGARVITHVKVVQNKVFLISIYDKSEQSDISDDELNQLLSEIPQK</sequence>
<organism evidence="2 3">
    <name type="scientific">Dyadobacter soli</name>
    <dbReference type="NCBI Taxonomy" id="659014"/>
    <lineage>
        <taxon>Bacteria</taxon>
        <taxon>Pseudomonadati</taxon>
        <taxon>Bacteroidota</taxon>
        <taxon>Cytophagia</taxon>
        <taxon>Cytophagales</taxon>
        <taxon>Spirosomataceae</taxon>
        <taxon>Dyadobacter</taxon>
    </lineage>
</organism>
<dbReference type="OrthoDB" id="1364255at2"/>
<keyword evidence="3" id="KW-1185">Reference proteome</keyword>
<reference evidence="3" key="1">
    <citation type="submission" date="2016-10" db="EMBL/GenBank/DDBJ databases">
        <authorList>
            <person name="Varghese N."/>
            <person name="Submissions S."/>
        </authorList>
    </citation>
    <scope>NUCLEOTIDE SEQUENCE [LARGE SCALE GENOMIC DNA]</scope>
    <source>
        <strain evidence="3">DSM 25329</strain>
    </source>
</reference>
<proteinExistence type="predicted"/>
<accession>A0A1G7B6I7</accession>